<dbReference type="EMBL" id="BGPR01002081">
    <property type="protein sequence ID" value="GBM67383.1"/>
    <property type="molecule type" value="Genomic_DNA"/>
</dbReference>
<evidence type="ECO:0000313" key="2">
    <source>
        <dbReference type="EMBL" id="GBM67383.1"/>
    </source>
</evidence>
<evidence type="ECO:0000256" key="1">
    <source>
        <dbReference type="SAM" id="MobiDB-lite"/>
    </source>
</evidence>
<sequence>MKLPLRQRRASLCGKEKKDNDEGQQSWLMGRCGCLTFSADLIHSRSRRILGSEGVKKGRLRQKMCDRCRILYEVECIWTAK</sequence>
<feature type="non-terminal residue" evidence="2">
    <location>
        <position position="81"/>
    </location>
</feature>
<reference evidence="2 3" key="1">
    <citation type="journal article" date="2019" name="Sci. Rep.">
        <title>Orb-weaving spider Araneus ventricosus genome elucidates the spidroin gene catalogue.</title>
        <authorList>
            <person name="Kono N."/>
            <person name="Nakamura H."/>
            <person name="Ohtoshi R."/>
            <person name="Moran D.A.P."/>
            <person name="Shinohara A."/>
            <person name="Yoshida Y."/>
            <person name="Fujiwara M."/>
            <person name="Mori M."/>
            <person name="Tomita M."/>
            <person name="Arakawa K."/>
        </authorList>
    </citation>
    <scope>NUCLEOTIDE SEQUENCE [LARGE SCALE GENOMIC DNA]</scope>
</reference>
<proteinExistence type="predicted"/>
<dbReference type="AlphaFoldDB" id="A0A4Y2HQE9"/>
<evidence type="ECO:0000313" key="3">
    <source>
        <dbReference type="Proteomes" id="UP000499080"/>
    </source>
</evidence>
<protein>
    <submittedName>
        <fullName evidence="2">Uncharacterized protein</fullName>
    </submittedName>
</protein>
<name>A0A4Y2HQE9_ARAVE</name>
<comment type="caution">
    <text evidence="2">The sequence shown here is derived from an EMBL/GenBank/DDBJ whole genome shotgun (WGS) entry which is preliminary data.</text>
</comment>
<organism evidence="2 3">
    <name type="scientific">Araneus ventricosus</name>
    <name type="common">Orbweaver spider</name>
    <name type="synonym">Epeira ventricosa</name>
    <dbReference type="NCBI Taxonomy" id="182803"/>
    <lineage>
        <taxon>Eukaryota</taxon>
        <taxon>Metazoa</taxon>
        <taxon>Ecdysozoa</taxon>
        <taxon>Arthropoda</taxon>
        <taxon>Chelicerata</taxon>
        <taxon>Arachnida</taxon>
        <taxon>Araneae</taxon>
        <taxon>Araneomorphae</taxon>
        <taxon>Entelegynae</taxon>
        <taxon>Araneoidea</taxon>
        <taxon>Araneidae</taxon>
        <taxon>Araneus</taxon>
    </lineage>
</organism>
<gene>
    <name evidence="2" type="ORF">AVEN_233569_1</name>
</gene>
<feature type="region of interest" description="Disordered" evidence="1">
    <location>
        <begin position="1"/>
        <end position="23"/>
    </location>
</feature>
<dbReference type="Proteomes" id="UP000499080">
    <property type="component" value="Unassembled WGS sequence"/>
</dbReference>
<keyword evidence="3" id="KW-1185">Reference proteome</keyword>
<accession>A0A4Y2HQE9</accession>